<keyword evidence="2" id="KW-1185">Reference proteome</keyword>
<dbReference type="AlphaFoldDB" id="A0A154P9C1"/>
<evidence type="ECO:0000313" key="2">
    <source>
        <dbReference type="Proteomes" id="UP000076502"/>
    </source>
</evidence>
<accession>A0A154P9C1</accession>
<dbReference type="EMBL" id="KQ434849">
    <property type="protein sequence ID" value="KZC08536.1"/>
    <property type="molecule type" value="Genomic_DNA"/>
</dbReference>
<reference evidence="1 2" key="1">
    <citation type="submission" date="2015-07" db="EMBL/GenBank/DDBJ databases">
        <title>The genome of Dufourea novaeangliae.</title>
        <authorList>
            <person name="Pan H."/>
            <person name="Kapheim K."/>
        </authorList>
    </citation>
    <scope>NUCLEOTIDE SEQUENCE [LARGE SCALE GENOMIC DNA]</scope>
    <source>
        <strain evidence="1">0120121106</strain>
        <tissue evidence="1">Whole body</tissue>
    </source>
</reference>
<organism evidence="1 2">
    <name type="scientific">Dufourea novaeangliae</name>
    <name type="common">Sweat bee</name>
    <dbReference type="NCBI Taxonomy" id="178035"/>
    <lineage>
        <taxon>Eukaryota</taxon>
        <taxon>Metazoa</taxon>
        <taxon>Ecdysozoa</taxon>
        <taxon>Arthropoda</taxon>
        <taxon>Hexapoda</taxon>
        <taxon>Insecta</taxon>
        <taxon>Pterygota</taxon>
        <taxon>Neoptera</taxon>
        <taxon>Endopterygota</taxon>
        <taxon>Hymenoptera</taxon>
        <taxon>Apocrita</taxon>
        <taxon>Aculeata</taxon>
        <taxon>Apoidea</taxon>
        <taxon>Anthophila</taxon>
        <taxon>Halictidae</taxon>
        <taxon>Rophitinae</taxon>
        <taxon>Dufourea</taxon>
    </lineage>
</organism>
<evidence type="ECO:0000313" key="1">
    <source>
        <dbReference type="EMBL" id="KZC08536.1"/>
    </source>
</evidence>
<name>A0A154P9C1_DUFNO</name>
<proteinExistence type="predicted"/>
<gene>
    <name evidence="1" type="ORF">WN55_10854</name>
</gene>
<dbReference type="Proteomes" id="UP000076502">
    <property type="component" value="Unassembled WGS sequence"/>
</dbReference>
<protein>
    <submittedName>
        <fullName evidence="1">Uncharacterized protein</fullName>
    </submittedName>
</protein>
<sequence>MCCPVNRESRCIEGEPASAKREAYTPRKYCVRNERNNKVDDRWMKCSRNECLTQMSDEDKVCWDC</sequence>